<feature type="domain" description="Fimbrial-type adhesion" evidence="5">
    <location>
        <begin position="129"/>
        <end position="266"/>
    </location>
</feature>
<keyword evidence="3" id="KW-0732">Signal</keyword>
<keyword evidence="4" id="KW-0281">Fimbrium</keyword>
<dbReference type="Pfam" id="PF00419">
    <property type="entry name" value="Fimbrial"/>
    <property type="match status" value="1"/>
</dbReference>
<evidence type="ECO:0000259" key="5">
    <source>
        <dbReference type="Pfam" id="PF00419"/>
    </source>
</evidence>
<evidence type="ECO:0000313" key="7">
    <source>
        <dbReference type="Proteomes" id="UP000607562"/>
    </source>
</evidence>
<evidence type="ECO:0000256" key="3">
    <source>
        <dbReference type="ARBA" id="ARBA00022729"/>
    </source>
</evidence>
<comment type="similarity">
    <text evidence="2">Belongs to the fimbrial protein family.</text>
</comment>
<dbReference type="PANTHER" id="PTHR33420:SF3">
    <property type="entry name" value="FIMBRIAL SUBUNIT ELFA"/>
    <property type="match status" value="1"/>
</dbReference>
<dbReference type="SUPFAM" id="SSF49401">
    <property type="entry name" value="Bacterial adhesins"/>
    <property type="match status" value="1"/>
</dbReference>
<evidence type="ECO:0000313" key="6">
    <source>
        <dbReference type="EMBL" id="MBI6635230.1"/>
    </source>
</evidence>
<dbReference type="Gene3D" id="2.60.40.1090">
    <property type="entry name" value="Fimbrial-type adhesion domain"/>
    <property type="match status" value="1"/>
</dbReference>
<reference evidence="6 7" key="1">
    <citation type="submission" date="2020-12" db="EMBL/GenBank/DDBJ databases">
        <title>Comparative genomic insights into the epidemiology and virulence of plant pathogenic Pseudomonads from Turkey.</title>
        <authorList>
            <person name="Dillon M."/>
            <person name="Ruiz-Bedoya T."/>
            <person name="Bendalovic-Torma C."/>
            <person name="Guttman K.M."/>
            <person name="Kwak H."/>
            <person name="Middleton M.A."/>
            <person name="Wang P.W."/>
            <person name="Horuz S."/>
            <person name="Aysan Y."/>
            <person name="Guttman D.S."/>
        </authorList>
    </citation>
    <scope>NUCLEOTIDE SEQUENCE [LARGE SCALE GENOMIC DNA]</scope>
    <source>
        <strain evidence="6 7">Marul_2_1</strain>
    </source>
</reference>
<dbReference type="InterPro" id="IPR000259">
    <property type="entry name" value="Adhesion_dom_fimbrial"/>
</dbReference>
<sequence>MSGSYLLRNEITPAGNDSGKTQLFEGVSYKLYTTSERDVFYFGGVAGPDGVLRPFGTSYSHAIYPPVITEFKLPATVRIKFYSPSKSMTPGVYTINSAGLVKGKITSVGFVAESGMNLSAFSFIVNGPSCTLAIPAELKLKSVNLSAIPMPGDSNEAASFQLGLTCAGSTPAYQVSYSMSDVNDSANQSSTLTLADAAKKASGVSLQVVDGMTPVKFGSTSIRLFGSMPNGGGMISKAMNVRYIRTSTVARPGSVRAGVTVTLSYK</sequence>
<keyword evidence="7" id="KW-1185">Reference proteome</keyword>
<gene>
    <name evidence="6" type="ORF">YA0871_21445</name>
</gene>
<dbReference type="EMBL" id="JAEILM010000075">
    <property type="protein sequence ID" value="MBI6635230.1"/>
    <property type="molecule type" value="Genomic_DNA"/>
</dbReference>
<evidence type="ECO:0000256" key="2">
    <source>
        <dbReference type="ARBA" id="ARBA00006671"/>
    </source>
</evidence>
<proteinExistence type="inferred from homology"/>
<organism evidence="6 7">
    <name type="scientific">Pseudomonas paralactis</name>
    <dbReference type="NCBI Taxonomy" id="1615673"/>
    <lineage>
        <taxon>Bacteria</taxon>
        <taxon>Pseudomonadati</taxon>
        <taxon>Pseudomonadota</taxon>
        <taxon>Gammaproteobacteria</taxon>
        <taxon>Pseudomonadales</taxon>
        <taxon>Pseudomonadaceae</taxon>
        <taxon>Pseudomonas</taxon>
    </lineage>
</organism>
<evidence type="ECO:0000256" key="1">
    <source>
        <dbReference type="ARBA" id="ARBA00004561"/>
    </source>
</evidence>
<dbReference type="InterPro" id="IPR008966">
    <property type="entry name" value="Adhesion_dom_sf"/>
</dbReference>
<dbReference type="InterPro" id="IPR036937">
    <property type="entry name" value="Adhesion_dom_fimbrial_sf"/>
</dbReference>
<dbReference type="PANTHER" id="PTHR33420">
    <property type="entry name" value="FIMBRIAL SUBUNIT ELFA-RELATED"/>
    <property type="match status" value="1"/>
</dbReference>
<protein>
    <submittedName>
        <fullName evidence="6">Type 1 fimbrial protein</fullName>
    </submittedName>
</protein>
<comment type="subcellular location">
    <subcellularLocation>
        <location evidence="1">Fimbrium</location>
    </subcellularLocation>
</comment>
<name>A0ABS0V4K8_9PSED</name>
<dbReference type="InterPro" id="IPR050263">
    <property type="entry name" value="Bact_Fimbrial_Adh_Pro"/>
</dbReference>
<comment type="caution">
    <text evidence="6">The sequence shown here is derived from an EMBL/GenBank/DDBJ whole genome shotgun (WGS) entry which is preliminary data.</text>
</comment>
<dbReference type="Proteomes" id="UP000607562">
    <property type="component" value="Unassembled WGS sequence"/>
</dbReference>
<accession>A0ABS0V4K8</accession>
<evidence type="ECO:0000256" key="4">
    <source>
        <dbReference type="ARBA" id="ARBA00023263"/>
    </source>
</evidence>